<evidence type="ECO:0000256" key="4">
    <source>
        <dbReference type="ARBA" id="ARBA00022692"/>
    </source>
</evidence>
<feature type="transmembrane region" description="Helical" evidence="9">
    <location>
        <begin position="20"/>
        <end position="39"/>
    </location>
</feature>
<keyword evidence="3" id="KW-1003">Cell membrane</keyword>
<feature type="transmembrane region" description="Helical" evidence="9">
    <location>
        <begin position="224"/>
        <end position="241"/>
    </location>
</feature>
<keyword evidence="8" id="KW-0175">Coiled coil</keyword>
<dbReference type="Pfam" id="PF05231">
    <property type="entry name" value="MASE1"/>
    <property type="match status" value="1"/>
</dbReference>
<accession>A0A5D8Z9Q8</accession>
<keyword evidence="5 9" id="KW-1133">Transmembrane helix</keyword>
<evidence type="ECO:0000256" key="7">
    <source>
        <dbReference type="ARBA" id="ARBA00034247"/>
    </source>
</evidence>
<feature type="transmembrane region" description="Helical" evidence="9">
    <location>
        <begin position="87"/>
        <end position="106"/>
    </location>
</feature>
<dbReference type="InterPro" id="IPR050469">
    <property type="entry name" value="Diguanylate_Cyclase"/>
</dbReference>
<dbReference type="SUPFAM" id="SSF55073">
    <property type="entry name" value="Nucleotide cyclase"/>
    <property type="match status" value="1"/>
</dbReference>
<dbReference type="InterPro" id="IPR029787">
    <property type="entry name" value="Nucleotide_cyclase"/>
</dbReference>
<feature type="transmembrane region" description="Helical" evidence="9">
    <location>
        <begin position="248"/>
        <end position="270"/>
    </location>
</feature>
<keyword evidence="6 9" id="KW-0472">Membrane</keyword>
<evidence type="ECO:0000259" key="10">
    <source>
        <dbReference type="PROSITE" id="PS50887"/>
    </source>
</evidence>
<evidence type="ECO:0000256" key="5">
    <source>
        <dbReference type="ARBA" id="ARBA00022989"/>
    </source>
</evidence>
<keyword evidence="4 9" id="KW-0812">Transmembrane</keyword>
<evidence type="ECO:0000256" key="1">
    <source>
        <dbReference type="ARBA" id="ARBA00004651"/>
    </source>
</evidence>
<feature type="transmembrane region" description="Helical" evidence="9">
    <location>
        <begin position="46"/>
        <end position="75"/>
    </location>
</feature>
<comment type="subcellular location">
    <subcellularLocation>
        <location evidence="1">Cell membrane</location>
        <topology evidence="1">Multi-pass membrane protein</topology>
    </subcellularLocation>
</comment>
<dbReference type="RefSeq" id="WP_149352045.1">
    <property type="nucleotide sequence ID" value="NZ_VTRV01000026.1"/>
</dbReference>
<evidence type="ECO:0000256" key="9">
    <source>
        <dbReference type="SAM" id="Phobius"/>
    </source>
</evidence>
<evidence type="ECO:0000313" key="12">
    <source>
        <dbReference type="Proteomes" id="UP000323164"/>
    </source>
</evidence>
<dbReference type="InterPro" id="IPR007895">
    <property type="entry name" value="MASE1"/>
</dbReference>
<dbReference type="PANTHER" id="PTHR45138:SF9">
    <property type="entry name" value="DIGUANYLATE CYCLASE DGCM-RELATED"/>
    <property type="match status" value="1"/>
</dbReference>
<dbReference type="Gene3D" id="3.30.70.270">
    <property type="match status" value="1"/>
</dbReference>
<gene>
    <name evidence="11" type="ORF">FW784_03845</name>
</gene>
<feature type="coiled-coil region" evidence="8">
    <location>
        <begin position="308"/>
        <end position="349"/>
    </location>
</feature>
<dbReference type="AlphaFoldDB" id="A0A5D8Z9Q8"/>
<dbReference type="InterPro" id="IPR000160">
    <property type="entry name" value="GGDEF_dom"/>
</dbReference>
<protein>
    <recommendedName>
        <fullName evidence="2">diguanylate cyclase</fullName>
        <ecNumber evidence="2">2.7.7.65</ecNumber>
    </recommendedName>
</protein>
<evidence type="ECO:0000313" key="11">
    <source>
        <dbReference type="EMBL" id="TZF90793.1"/>
    </source>
</evidence>
<evidence type="ECO:0000256" key="6">
    <source>
        <dbReference type="ARBA" id="ARBA00023136"/>
    </source>
</evidence>
<comment type="caution">
    <text evidence="11">The sequence shown here is derived from an EMBL/GenBank/DDBJ whole genome shotgun (WGS) entry which is preliminary data.</text>
</comment>
<sequence>MNVKVLRRTPAPRPAIAAEAMAWTLLYVLGIWYADVFVVGPSQITLFWPAAGIAFALVVSRGLGWAAITSIAVLISHATFAQVPVAFVPFSVMSNLLGSLAGAYVVRAGRVQGADTAIGAFVITGGAVAMAAVSAGVGAVGLYVADMVPPSALPGAYAKWALGDLLGIACIAPTLLLLTQGRSAHADAPPTEHYARGVEKTAWAAAFAAAYGFVYWVGLQNSGYALGMVAVPLALLLWSALRFQPLWTAAGAMVSVFVIATLLGLGLAAFQPPQSLLDVLLLLGFLNLFATVPLLLAGSINDQRVAARRALRQMAESALQQQAELERLVTERTQQLDEANRQLEHASQTDALTGLRNRRYVARQLPLDLAFYGREAGNAHTPPHALFFALVDIDHFKAINDTRGHKAGDEVLQQFAGLLTGLIRSSDYAVRWGGEEFLLVLRPMPAEHVATLGERICRTIATHPFVLSDGSVISISCSVGFAEQAFEAGESALSWENLVELADASLYWVKQNGRNGWAVLRPQAGHNLAGLARDARQGAQALIASGSARVNSHRDDVGAHPRADALV</sequence>
<feature type="transmembrane region" description="Helical" evidence="9">
    <location>
        <begin position="157"/>
        <end position="179"/>
    </location>
</feature>
<reference evidence="11 12" key="1">
    <citation type="submission" date="2019-08" db="EMBL/GenBank/DDBJ databases">
        <title>Draft genome sequence of Lysobacter sp. UKS-15.</title>
        <authorList>
            <person name="Im W.-T."/>
        </authorList>
    </citation>
    <scope>NUCLEOTIDE SEQUENCE [LARGE SCALE GENOMIC DNA]</scope>
    <source>
        <strain evidence="11 12">UKS-15</strain>
    </source>
</reference>
<dbReference type="GO" id="GO:0005886">
    <property type="term" value="C:plasma membrane"/>
    <property type="evidence" value="ECO:0007669"/>
    <property type="project" value="UniProtKB-SubCell"/>
</dbReference>
<feature type="transmembrane region" description="Helical" evidence="9">
    <location>
        <begin position="276"/>
        <end position="300"/>
    </location>
</feature>
<evidence type="ECO:0000256" key="3">
    <source>
        <dbReference type="ARBA" id="ARBA00022475"/>
    </source>
</evidence>
<dbReference type="PROSITE" id="PS50887">
    <property type="entry name" value="GGDEF"/>
    <property type="match status" value="1"/>
</dbReference>
<dbReference type="OrthoDB" id="6191081at2"/>
<feature type="domain" description="GGDEF" evidence="10">
    <location>
        <begin position="384"/>
        <end position="522"/>
    </location>
</feature>
<feature type="transmembrane region" description="Helical" evidence="9">
    <location>
        <begin position="118"/>
        <end position="145"/>
    </location>
</feature>
<dbReference type="GO" id="GO:0043709">
    <property type="term" value="P:cell adhesion involved in single-species biofilm formation"/>
    <property type="evidence" value="ECO:0007669"/>
    <property type="project" value="TreeGrafter"/>
</dbReference>
<dbReference type="Proteomes" id="UP000323164">
    <property type="component" value="Unassembled WGS sequence"/>
</dbReference>
<comment type="catalytic activity">
    <reaction evidence="7">
        <text>2 GTP = 3',3'-c-di-GMP + 2 diphosphate</text>
        <dbReference type="Rhea" id="RHEA:24898"/>
        <dbReference type="ChEBI" id="CHEBI:33019"/>
        <dbReference type="ChEBI" id="CHEBI:37565"/>
        <dbReference type="ChEBI" id="CHEBI:58805"/>
        <dbReference type="EC" id="2.7.7.65"/>
    </reaction>
</comment>
<dbReference type="EC" id="2.7.7.65" evidence="2"/>
<dbReference type="Pfam" id="PF00990">
    <property type="entry name" value="GGDEF"/>
    <property type="match status" value="1"/>
</dbReference>
<dbReference type="SMART" id="SM00267">
    <property type="entry name" value="GGDEF"/>
    <property type="match status" value="1"/>
</dbReference>
<dbReference type="InterPro" id="IPR043128">
    <property type="entry name" value="Rev_trsase/Diguanyl_cyclase"/>
</dbReference>
<evidence type="ECO:0000256" key="8">
    <source>
        <dbReference type="SAM" id="Coils"/>
    </source>
</evidence>
<proteinExistence type="predicted"/>
<dbReference type="CDD" id="cd01949">
    <property type="entry name" value="GGDEF"/>
    <property type="match status" value="1"/>
</dbReference>
<dbReference type="PANTHER" id="PTHR45138">
    <property type="entry name" value="REGULATORY COMPONENTS OF SENSORY TRANSDUCTION SYSTEM"/>
    <property type="match status" value="1"/>
</dbReference>
<dbReference type="NCBIfam" id="TIGR00254">
    <property type="entry name" value="GGDEF"/>
    <property type="match status" value="1"/>
</dbReference>
<dbReference type="EMBL" id="VTRV01000026">
    <property type="protein sequence ID" value="TZF90793.1"/>
    <property type="molecule type" value="Genomic_DNA"/>
</dbReference>
<dbReference type="GO" id="GO:0052621">
    <property type="term" value="F:diguanylate cyclase activity"/>
    <property type="evidence" value="ECO:0007669"/>
    <property type="project" value="UniProtKB-EC"/>
</dbReference>
<name>A0A5D8Z9Q8_9GAMM</name>
<dbReference type="GO" id="GO:1902201">
    <property type="term" value="P:negative regulation of bacterial-type flagellum-dependent cell motility"/>
    <property type="evidence" value="ECO:0007669"/>
    <property type="project" value="TreeGrafter"/>
</dbReference>
<feature type="transmembrane region" description="Helical" evidence="9">
    <location>
        <begin position="200"/>
        <end position="218"/>
    </location>
</feature>
<evidence type="ECO:0000256" key="2">
    <source>
        <dbReference type="ARBA" id="ARBA00012528"/>
    </source>
</evidence>
<keyword evidence="12" id="KW-1185">Reference proteome</keyword>
<organism evidence="11 12">
    <name type="scientific">Cognatilysobacter lacus</name>
    <dbReference type="NCBI Taxonomy" id="1643323"/>
    <lineage>
        <taxon>Bacteria</taxon>
        <taxon>Pseudomonadati</taxon>
        <taxon>Pseudomonadota</taxon>
        <taxon>Gammaproteobacteria</taxon>
        <taxon>Lysobacterales</taxon>
        <taxon>Lysobacteraceae</taxon>
        <taxon>Cognatilysobacter</taxon>
    </lineage>
</organism>